<dbReference type="GeneID" id="97557313"/>
<proteinExistence type="predicted"/>
<dbReference type="EMBL" id="LWMH01000001">
    <property type="protein sequence ID" value="KZS47284.1"/>
    <property type="molecule type" value="Genomic_DNA"/>
</dbReference>
<dbReference type="PANTHER" id="PTHR40053:SF1">
    <property type="entry name" value="SPORULATION-CONTROL PROTEIN SPO0M"/>
    <property type="match status" value="1"/>
</dbReference>
<reference evidence="1" key="1">
    <citation type="journal article" date="2016" name="Genome Announc.">
        <title>Draft genomes of two strains of Paenibacillus glucanolyticus with capability to degrade lignocellulose.</title>
        <authorList>
            <person name="Mathews S.L."/>
            <person name="Pawlak J."/>
            <person name="Grunden A.M."/>
        </authorList>
    </citation>
    <scope>NUCLEOTIDE SEQUENCE [LARGE SCALE GENOMIC DNA]</scope>
    <source>
        <strain evidence="1">SLM1</strain>
    </source>
</reference>
<dbReference type="Gene3D" id="2.60.40.640">
    <property type="match status" value="1"/>
</dbReference>
<dbReference type="Pfam" id="PF07070">
    <property type="entry name" value="Spo0M"/>
    <property type="match status" value="1"/>
</dbReference>
<protein>
    <submittedName>
        <fullName evidence="1">Sporulation protein</fullName>
    </submittedName>
</protein>
<name>A0A163KJM5_9BACL</name>
<evidence type="ECO:0000313" key="2">
    <source>
        <dbReference type="Proteomes" id="UP000076796"/>
    </source>
</evidence>
<dbReference type="Proteomes" id="UP000076796">
    <property type="component" value="Unassembled WGS sequence"/>
</dbReference>
<evidence type="ECO:0000313" key="1">
    <source>
        <dbReference type="EMBL" id="KZS47284.1"/>
    </source>
</evidence>
<comment type="caution">
    <text evidence="1">The sequence shown here is derived from an EMBL/GenBank/DDBJ whole genome shotgun (WGS) entry which is preliminary data.</text>
</comment>
<dbReference type="InterPro" id="IPR009776">
    <property type="entry name" value="Spore_0_M"/>
</dbReference>
<dbReference type="OrthoDB" id="2351239at2"/>
<dbReference type="InterPro" id="IPR014752">
    <property type="entry name" value="Arrestin-like_C"/>
</dbReference>
<sequence>MSFFNKMLASVGIGAAQIDTHLEKSSYYPGEEVRGVIHIKGGSVEQTVDRIYLKLMTEYTKESDDKKYIESYTIAKVNVSSRITLKPGDHQEIPFSFPLPPETPLTISRQPVWIHTGLDIDNAIDPKDRDFIEVEPNPAASIVFDAVEDLGFSFKMATCEYHPRLGRGVPFVQEIEFYPGSRYAGHIKELELILYPEQDGISVLVEVDRRGRGVSGWLQRSLDMDEQHSWLTLDEQELGQGPSHVAELIDRIIRRSI</sequence>
<keyword evidence="2" id="KW-1185">Reference proteome</keyword>
<accession>A0A163KJM5</accession>
<dbReference type="PANTHER" id="PTHR40053">
    <property type="entry name" value="SPORULATION-CONTROL PROTEIN SPO0M"/>
    <property type="match status" value="1"/>
</dbReference>
<dbReference type="AlphaFoldDB" id="A0A163KJM5"/>
<gene>
    <name evidence="1" type="ORF">AWU65_15790</name>
</gene>
<dbReference type="STRING" id="59843.A3958_15150"/>
<organism evidence="1 2">
    <name type="scientific">Paenibacillus glucanolyticus</name>
    <dbReference type="NCBI Taxonomy" id="59843"/>
    <lineage>
        <taxon>Bacteria</taxon>
        <taxon>Bacillati</taxon>
        <taxon>Bacillota</taxon>
        <taxon>Bacilli</taxon>
        <taxon>Bacillales</taxon>
        <taxon>Paenibacillaceae</taxon>
        <taxon>Paenibacillus</taxon>
    </lineage>
</organism>
<dbReference type="RefSeq" id="WP_006208579.1">
    <property type="nucleotide sequence ID" value="NZ_CP147845.1"/>
</dbReference>